<comment type="caution">
    <text evidence="3">The sequence shown here is derived from an EMBL/GenBank/DDBJ whole genome shotgun (WGS) entry which is preliminary data.</text>
</comment>
<sequence>MENYSLLMGAAAMKMAVEMAAVSTEKPSGALPHPGGVRNRDSVPQILASRWRRLWKREMNHIATGTAPSLNGELLPPHGSSSVDEDGGGDGSGVNGEAFRGHFPVPAACRNRDSCPPDLGFAMAVALEGFAYRGLFHRNGDGQKRQTTVAKNILRYLPVLPRIQRLFMTEDTAQQMRWAVEGNRYTDKMIHPSDGTAWKNFVKKFPLKAGDPRSVAVAISTDGFNPYGPKYPGKNMNVYLEPLVDDLVRGWEGRGIRTYDASKKEYFDMYVWYHTSLHDLPARALFCGWCTHGKWPCPQCRQAVTFFWLNKGGKYSCFDEARQFLERRHAYRSDVKSFKKGRVVRGPKPIPKTGTEIKAELDALQPSPDGNGFLGYGETHQWTHKPCLWKLPYFEFLELPHNIDVMHTEKNISEAIWSTIVDTEKTKDNIKARIDQEMWCDRPELNMQPPHGAKKTWTKPHAPFCLTKAQKREVFQWMKDSLFFPDGFAANWMRGLNIETLRVQGLKSHDYHIWLERIMPVMIRGYVPEKTWRVLARLSFFFRQICARELDTKVIEKLDEEAPVLLCDLEKIFPPGFFNPMQHMILHLAEECLKGGRIGAVGSLVPREKHKSFVK</sequence>
<evidence type="ECO:0000256" key="1">
    <source>
        <dbReference type="SAM" id="MobiDB-lite"/>
    </source>
</evidence>
<accession>A0AAD8SSS8</accession>
<dbReference type="AlphaFoldDB" id="A0AAD8SSS8"/>
<gene>
    <name evidence="3" type="ORF">QYE76_051937</name>
</gene>
<dbReference type="Proteomes" id="UP001231189">
    <property type="component" value="Unassembled WGS sequence"/>
</dbReference>
<dbReference type="InterPro" id="IPR004242">
    <property type="entry name" value="Transposase_21"/>
</dbReference>
<proteinExistence type="predicted"/>
<evidence type="ECO:0000313" key="3">
    <source>
        <dbReference type="EMBL" id="KAK1663778.1"/>
    </source>
</evidence>
<dbReference type="InterPro" id="IPR025452">
    <property type="entry name" value="DUF4218"/>
</dbReference>
<protein>
    <recommendedName>
        <fullName evidence="2">DUF4218 domain-containing protein</fullName>
    </recommendedName>
</protein>
<feature type="domain" description="DUF4218" evidence="2">
    <location>
        <begin position="545"/>
        <end position="598"/>
    </location>
</feature>
<feature type="region of interest" description="Disordered" evidence="1">
    <location>
        <begin position="66"/>
        <end position="97"/>
    </location>
</feature>
<dbReference type="PANTHER" id="PTHR10775">
    <property type="entry name" value="OS08G0208400 PROTEIN"/>
    <property type="match status" value="1"/>
</dbReference>
<organism evidence="3 4">
    <name type="scientific">Lolium multiflorum</name>
    <name type="common">Italian ryegrass</name>
    <name type="synonym">Lolium perenne subsp. multiflorum</name>
    <dbReference type="NCBI Taxonomy" id="4521"/>
    <lineage>
        <taxon>Eukaryota</taxon>
        <taxon>Viridiplantae</taxon>
        <taxon>Streptophyta</taxon>
        <taxon>Embryophyta</taxon>
        <taxon>Tracheophyta</taxon>
        <taxon>Spermatophyta</taxon>
        <taxon>Magnoliopsida</taxon>
        <taxon>Liliopsida</taxon>
        <taxon>Poales</taxon>
        <taxon>Poaceae</taxon>
        <taxon>BOP clade</taxon>
        <taxon>Pooideae</taxon>
        <taxon>Poodae</taxon>
        <taxon>Poeae</taxon>
        <taxon>Poeae Chloroplast Group 2 (Poeae type)</taxon>
        <taxon>Loliodinae</taxon>
        <taxon>Loliinae</taxon>
        <taxon>Lolium</taxon>
    </lineage>
</organism>
<keyword evidence="4" id="KW-1185">Reference proteome</keyword>
<dbReference type="PANTHER" id="PTHR10775:SF185">
    <property type="entry name" value="OS08G0208400 PROTEIN"/>
    <property type="match status" value="1"/>
</dbReference>
<evidence type="ECO:0000313" key="4">
    <source>
        <dbReference type="Proteomes" id="UP001231189"/>
    </source>
</evidence>
<dbReference type="Pfam" id="PF13960">
    <property type="entry name" value="DUF4218"/>
    <property type="match status" value="1"/>
</dbReference>
<reference evidence="3" key="1">
    <citation type="submission" date="2023-07" db="EMBL/GenBank/DDBJ databases">
        <title>A chromosome-level genome assembly of Lolium multiflorum.</title>
        <authorList>
            <person name="Chen Y."/>
            <person name="Copetti D."/>
            <person name="Kolliker R."/>
            <person name="Studer B."/>
        </authorList>
    </citation>
    <scope>NUCLEOTIDE SEQUENCE</scope>
    <source>
        <strain evidence="3">02402/16</strain>
        <tissue evidence="3">Leaf</tissue>
    </source>
</reference>
<dbReference type="Pfam" id="PF02992">
    <property type="entry name" value="Transposase_21"/>
    <property type="match status" value="1"/>
</dbReference>
<dbReference type="EMBL" id="JAUUTY010000003">
    <property type="protein sequence ID" value="KAK1663778.1"/>
    <property type="molecule type" value="Genomic_DNA"/>
</dbReference>
<name>A0AAD8SSS8_LOLMU</name>
<evidence type="ECO:0000259" key="2">
    <source>
        <dbReference type="Pfam" id="PF13960"/>
    </source>
</evidence>